<organism evidence="1">
    <name type="scientific">Lepeophtheirus salmonis</name>
    <name type="common">Salmon louse</name>
    <name type="synonym">Caligus salmonis</name>
    <dbReference type="NCBI Taxonomy" id="72036"/>
    <lineage>
        <taxon>Eukaryota</taxon>
        <taxon>Metazoa</taxon>
        <taxon>Ecdysozoa</taxon>
        <taxon>Arthropoda</taxon>
        <taxon>Crustacea</taxon>
        <taxon>Multicrustacea</taxon>
        <taxon>Hexanauplia</taxon>
        <taxon>Copepoda</taxon>
        <taxon>Siphonostomatoida</taxon>
        <taxon>Caligidae</taxon>
        <taxon>Lepeophtheirus</taxon>
    </lineage>
</organism>
<dbReference type="EMBL" id="HACA01030874">
    <property type="protein sequence ID" value="CDW48235.1"/>
    <property type="molecule type" value="Transcribed_RNA"/>
</dbReference>
<proteinExistence type="predicted"/>
<sequence>MYSTVSHMIWLTVTMLSKGMSPEVFSPTKFLRHYFNEISRKLTRINIKTFSIIY</sequence>
<protein>
    <submittedName>
        <fullName evidence="1">Uncharacterized protein</fullName>
    </submittedName>
</protein>
<dbReference type="AlphaFoldDB" id="A0A0K2VD33"/>
<accession>A0A0K2VD33</accession>
<evidence type="ECO:0000313" key="1">
    <source>
        <dbReference type="EMBL" id="CDW48235.1"/>
    </source>
</evidence>
<name>A0A0K2VD33_LEPSM</name>
<reference evidence="1" key="1">
    <citation type="submission" date="2014-05" db="EMBL/GenBank/DDBJ databases">
        <authorList>
            <person name="Chronopoulou M."/>
        </authorList>
    </citation>
    <scope>NUCLEOTIDE SEQUENCE</scope>
    <source>
        <tissue evidence="1">Whole organism</tissue>
    </source>
</reference>